<reference evidence="5 6" key="1">
    <citation type="submission" date="2023-04" db="EMBL/GenBank/DDBJ databases">
        <title>Forest soil microbial communities from Buena Vista Peninsula, Colon Province, Panama.</title>
        <authorList>
            <person name="Bouskill N."/>
        </authorList>
    </citation>
    <scope>NUCLEOTIDE SEQUENCE [LARGE SCALE GENOMIC DNA]</scope>
    <source>
        <strain evidence="5 6">CFH S0262</strain>
    </source>
</reference>
<dbReference type="Gene3D" id="3.10.450.230">
    <property type="entry name" value="VirB8 protein"/>
    <property type="match status" value="1"/>
</dbReference>
<proteinExistence type="predicted"/>
<dbReference type="PANTHER" id="PTHR37042">
    <property type="entry name" value="OUTER MEMBRANE PROTEIN RV1973"/>
    <property type="match status" value="1"/>
</dbReference>
<feature type="transmembrane region" description="Helical" evidence="4">
    <location>
        <begin position="44"/>
        <end position="65"/>
    </location>
</feature>
<comment type="caution">
    <text evidence="5">The sequence shown here is derived from an EMBL/GenBank/DDBJ whole genome shotgun (WGS) entry which is preliminary data.</text>
</comment>
<evidence type="ECO:0000313" key="5">
    <source>
        <dbReference type="EMBL" id="MDH6282436.1"/>
    </source>
</evidence>
<keyword evidence="4" id="KW-1133">Transmembrane helix</keyword>
<evidence type="ECO:0000256" key="2">
    <source>
        <dbReference type="ARBA" id="ARBA00023136"/>
    </source>
</evidence>
<keyword evidence="4" id="KW-0812">Transmembrane</keyword>
<evidence type="ECO:0000256" key="3">
    <source>
        <dbReference type="SAM" id="MobiDB-lite"/>
    </source>
</evidence>
<gene>
    <name evidence="5" type="ORF">M2280_003667</name>
</gene>
<evidence type="ECO:0000256" key="4">
    <source>
        <dbReference type="SAM" id="Phobius"/>
    </source>
</evidence>
<evidence type="ECO:0000313" key="6">
    <source>
        <dbReference type="Proteomes" id="UP001160334"/>
    </source>
</evidence>
<accession>A0ABT6MDN6</accession>
<protein>
    <submittedName>
        <fullName evidence="5">Mce-associated membrane protein</fullName>
    </submittedName>
</protein>
<dbReference type="RefSeq" id="WP_280761744.1">
    <property type="nucleotide sequence ID" value="NZ_JARXVC010000010.1"/>
</dbReference>
<organism evidence="5 6">
    <name type="scientific">Prescottella agglutinans</name>
    <dbReference type="NCBI Taxonomy" id="1644129"/>
    <lineage>
        <taxon>Bacteria</taxon>
        <taxon>Bacillati</taxon>
        <taxon>Actinomycetota</taxon>
        <taxon>Actinomycetes</taxon>
        <taxon>Mycobacteriales</taxon>
        <taxon>Nocardiaceae</taxon>
        <taxon>Prescottella</taxon>
    </lineage>
</organism>
<sequence length="194" mass="20796">MANDETGTDTADTTVIETPPAPDAEPDPGQGGSETAAPRARGRVVVTILAVLAVALAGARGWQLWQQHRADTLRTEAVDTTRDYAQTIATFDYQNLDANRGKIAAMSTPEFAGKYNEMVDALSKLVTDGQGRATATVTNIGVESVDGSNAVVLAFVDQEAKNVIAPEGKSQNYRMVVTLTRDDDRWIVDNVETK</sequence>
<evidence type="ECO:0000256" key="1">
    <source>
        <dbReference type="ARBA" id="ARBA00004370"/>
    </source>
</evidence>
<dbReference type="Proteomes" id="UP001160334">
    <property type="component" value="Unassembled WGS sequence"/>
</dbReference>
<dbReference type="PANTHER" id="PTHR37042:SF4">
    <property type="entry name" value="OUTER MEMBRANE PROTEIN RV1973"/>
    <property type="match status" value="1"/>
</dbReference>
<name>A0ABT6MDN6_9NOCA</name>
<keyword evidence="6" id="KW-1185">Reference proteome</keyword>
<keyword evidence="2 4" id="KW-0472">Membrane</keyword>
<feature type="region of interest" description="Disordered" evidence="3">
    <location>
        <begin position="1"/>
        <end position="38"/>
    </location>
</feature>
<dbReference type="EMBL" id="JARXVC010000010">
    <property type="protein sequence ID" value="MDH6282436.1"/>
    <property type="molecule type" value="Genomic_DNA"/>
</dbReference>
<comment type="subcellular location">
    <subcellularLocation>
        <location evidence="1">Membrane</location>
    </subcellularLocation>
</comment>